<feature type="domain" description="Ig-like" evidence="6">
    <location>
        <begin position="119"/>
        <end position="199"/>
    </location>
</feature>
<evidence type="ECO:0000259" key="6">
    <source>
        <dbReference type="PROSITE" id="PS50835"/>
    </source>
</evidence>
<dbReference type="FunFam" id="2.60.40.10:FF:000049">
    <property type="entry name" value="Leukocyte immunoglobulin-like receptor subfamily B member 1"/>
    <property type="match status" value="2"/>
</dbReference>
<dbReference type="GO" id="GO:0045121">
    <property type="term" value="C:membrane raft"/>
    <property type="evidence" value="ECO:0007669"/>
    <property type="project" value="Ensembl"/>
</dbReference>
<keyword evidence="5" id="KW-1133">Transmembrane helix</keyword>
<evidence type="ECO:0000313" key="8">
    <source>
        <dbReference type="Proteomes" id="UP000694386"/>
    </source>
</evidence>
<feature type="transmembrane region" description="Helical" evidence="5">
    <location>
        <begin position="280"/>
        <end position="298"/>
    </location>
</feature>
<keyword evidence="5" id="KW-0472">Membrane</keyword>
<keyword evidence="1" id="KW-0732">Signal</keyword>
<dbReference type="InterPro" id="IPR003599">
    <property type="entry name" value="Ig_sub"/>
</dbReference>
<keyword evidence="2" id="KW-1015">Disulfide bond</keyword>
<name>A0A8C2ME12_CRIGR</name>
<keyword evidence="4" id="KW-0393">Immunoglobulin domain</keyword>
<organism evidence="7 8">
    <name type="scientific">Cricetulus griseus</name>
    <name type="common">Chinese hamster</name>
    <name type="synonym">Cricetulus barabensis griseus</name>
    <dbReference type="NCBI Taxonomy" id="10029"/>
    <lineage>
        <taxon>Eukaryota</taxon>
        <taxon>Metazoa</taxon>
        <taxon>Chordata</taxon>
        <taxon>Craniata</taxon>
        <taxon>Vertebrata</taxon>
        <taxon>Euteleostomi</taxon>
        <taxon>Mammalia</taxon>
        <taxon>Eutheria</taxon>
        <taxon>Euarchontoglires</taxon>
        <taxon>Glires</taxon>
        <taxon>Rodentia</taxon>
        <taxon>Myomorpha</taxon>
        <taxon>Muroidea</taxon>
        <taxon>Cricetidae</taxon>
        <taxon>Cricetinae</taxon>
        <taxon>Cricetulus</taxon>
    </lineage>
</organism>
<dbReference type="PROSITE" id="PS50835">
    <property type="entry name" value="IG_LIKE"/>
    <property type="match status" value="1"/>
</dbReference>
<keyword evidence="5" id="KW-0812">Transmembrane</keyword>
<dbReference type="InterPro" id="IPR003598">
    <property type="entry name" value="Ig_sub2"/>
</dbReference>
<keyword evidence="3" id="KW-0325">Glycoprotein</keyword>
<dbReference type="GO" id="GO:0005518">
    <property type="term" value="F:collagen binding"/>
    <property type="evidence" value="ECO:0007669"/>
    <property type="project" value="Ensembl"/>
</dbReference>
<dbReference type="Gene3D" id="2.60.40.10">
    <property type="entry name" value="Immunoglobulins"/>
    <property type="match status" value="2"/>
</dbReference>
<reference evidence="7" key="1">
    <citation type="submission" date="2025-08" db="UniProtKB">
        <authorList>
            <consortium name="Ensembl"/>
        </authorList>
    </citation>
    <scope>IDENTIFICATION</scope>
</reference>
<accession>A0A8C2ME12</accession>
<protein>
    <submittedName>
        <fullName evidence="7">Glycoprotein 6 platelet</fullName>
    </submittedName>
</protein>
<dbReference type="GO" id="GO:0070527">
    <property type="term" value="P:platelet aggregation"/>
    <property type="evidence" value="ECO:0007669"/>
    <property type="project" value="Ensembl"/>
</dbReference>
<evidence type="ECO:0000256" key="5">
    <source>
        <dbReference type="SAM" id="Phobius"/>
    </source>
</evidence>
<dbReference type="SMART" id="SM00409">
    <property type="entry name" value="IG"/>
    <property type="match status" value="2"/>
</dbReference>
<dbReference type="InterPro" id="IPR007110">
    <property type="entry name" value="Ig-like_dom"/>
</dbReference>
<dbReference type="Pfam" id="PF00047">
    <property type="entry name" value="ig"/>
    <property type="match status" value="1"/>
</dbReference>
<dbReference type="InterPro" id="IPR036179">
    <property type="entry name" value="Ig-like_dom_sf"/>
</dbReference>
<dbReference type="GO" id="GO:0038064">
    <property type="term" value="F:collagen receptor activity"/>
    <property type="evidence" value="ECO:0007669"/>
    <property type="project" value="Ensembl"/>
</dbReference>
<dbReference type="SMART" id="SM00408">
    <property type="entry name" value="IGc2"/>
    <property type="match status" value="2"/>
</dbReference>
<dbReference type="Ensembl" id="ENSCGRT00001021665.1">
    <property type="protein sequence ID" value="ENSCGRP00001017421.1"/>
    <property type="gene ID" value="ENSCGRG00001017468.1"/>
</dbReference>
<sequence length="325" mass="36323">MCLLKGVSSRLFFPSGLCVLQAIQAQSGPFPKPSLRAHPSDLVPLKQSVTLRCQGPPVVDLYRLEKLTSKEYENQNFLFIPTMKTSNAGRYRCSYQNGSHWSPASDQLELIATGVYHKPSLSAHPGSVVPPGRDVTLQCQTQYGFDQFVLYKEGDTGSNKKPERWYRDNTELYKNLESWYRADFPIITVTPAHSGIYRCYSFSSSSPYQWSAPSDPLVLVVTGPSATPRQVSTELSSPTTGTFSIFSCLGHEKSRNTTVSPQGSSPPFGFSHQRYARENLVRICLGAMIIIFLLGLLAEDWHSRKKRLAHRIRAAQRPLPPLPRA</sequence>
<dbReference type="InterPro" id="IPR013783">
    <property type="entry name" value="Ig-like_fold"/>
</dbReference>
<evidence type="ECO:0000256" key="4">
    <source>
        <dbReference type="ARBA" id="ARBA00023319"/>
    </source>
</evidence>
<dbReference type="GO" id="GO:0038063">
    <property type="term" value="P:collagen-activated tyrosine kinase receptor signaling pathway"/>
    <property type="evidence" value="ECO:0007669"/>
    <property type="project" value="Ensembl"/>
</dbReference>
<reference evidence="7" key="2">
    <citation type="submission" date="2025-09" db="UniProtKB">
        <authorList>
            <consortium name="Ensembl"/>
        </authorList>
    </citation>
    <scope>IDENTIFICATION</scope>
</reference>
<dbReference type="GO" id="GO:1990782">
    <property type="term" value="F:protein tyrosine kinase binding"/>
    <property type="evidence" value="ECO:0007669"/>
    <property type="project" value="Ensembl"/>
</dbReference>
<evidence type="ECO:0000313" key="7">
    <source>
        <dbReference type="Ensembl" id="ENSCGRP00001017421.1"/>
    </source>
</evidence>
<dbReference type="PANTHER" id="PTHR11738">
    <property type="entry name" value="MHC CLASS I NK CELL RECEPTOR"/>
    <property type="match status" value="1"/>
</dbReference>
<evidence type="ECO:0000256" key="3">
    <source>
        <dbReference type="ARBA" id="ARBA00023180"/>
    </source>
</evidence>
<dbReference type="PANTHER" id="PTHR11738:SF185">
    <property type="entry name" value="PLATELET GLYCOPROTEIN VI"/>
    <property type="match status" value="1"/>
</dbReference>
<dbReference type="GO" id="GO:0009986">
    <property type="term" value="C:cell surface"/>
    <property type="evidence" value="ECO:0007669"/>
    <property type="project" value="Ensembl"/>
</dbReference>
<dbReference type="AlphaFoldDB" id="A0A8C2ME12"/>
<dbReference type="Proteomes" id="UP000694386">
    <property type="component" value="Unplaced"/>
</dbReference>
<dbReference type="Pfam" id="PF13895">
    <property type="entry name" value="Ig_2"/>
    <property type="match status" value="1"/>
</dbReference>
<dbReference type="GO" id="GO:0002764">
    <property type="term" value="P:immune response-regulating signaling pathway"/>
    <property type="evidence" value="ECO:0007669"/>
    <property type="project" value="TreeGrafter"/>
</dbReference>
<dbReference type="SUPFAM" id="SSF48726">
    <property type="entry name" value="Immunoglobulin"/>
    <property type="match status" value="2"/>
</dbReference>
<evidence type="ECO:0000256" key="1">
    <source>
        <dbReference type="ARBA" id="ARBA00022729"/>
    </source>
</evidence>
<dbReference type="InterPro" id="IPR013151">
    <property type="entry name" value="Immunoglobulin_dom"/>
</dbReference>
<evidence type="ECO:0000256" key="2">
    <source>
        <dbReference type="ARBA" id="ARBA00023157"/>
    </source>
</evidence>
<dbReference type="GO" id="GO:0097197">
    <property type="term" value="C:tetraspanin-enriched microdomain"/>
    <property type="evidence" value="ECO:0007669"/>
    <property type="project" value="Ensembl"/>
</dbReference>
<dbReference type="InterPro" id="IPR050412">
    <property type="entry name" value="Ig-like_Receptors_ImmuneReg"/>
</dbReference>
<proteinExistence type="predicted"/>